<dbReference type="eggNOG" id="KOG3917">
    <property type="taxonomic scope" value="Eukaryota"/>
</dbReference>
<dbReference type="AlphaFoldDB" id="A0A0L0GAU0"/>
<evidence type="ECO:0000256" key="2">
    <source>
        <dbReference type="ARBA" id="ARBA00004922"/>
    </source>
</evidence>
<evidence type="ECO:0008006" key="17">
    <source>
        <dbReference type="Google" id="ProtNLM"/>
    </source>
</evidence>
<dbReference type="GO" id="GO:0005794">
    <property type="term" value="C:Golgi apparatus"/>
    <property type="evidence" value="ECO:0007669"/>
    <property type="project" value="TreeGrafter"/>
</dbReference>
<evidence type="ECO:0000256" key="11">
    <source>
        <dbReference type="SAM" id="MobiDB-lite"/>
    </source>
</evidence>
<evidence type="ECO:0000256" key="6">
    <source>
        <dbReference type="ARBA" id="ARBA00022692"/>
    </source>
</evidence>
<evidence type="ECO:0000313" key="15">
    <source>
        <dbReference type="EMBL" id="KNC86034.1"/>
    </source>
</evidence>
<comment type="pathway">
    <text evidence="2">Protein modification; protein glycosylation.</text>
</comment>
<gene>
    <name evidence="15" type="ORF">SARC_01793</name>
</gene>
<evidence type="ECO:0000256" key="3">
    <source>
        <dbReference type="ARBA" id="ARBA00005735"/>
    </source>
</evidence>
<feature type="chain" id="PRO_5005539333" description="Beta-1,4-galactosyltransferase 7" evidence="12">
    <location>
        <begin position="23"/>
        <end position="332"/>
    </location>
</feature>
<dbReference type="GO" id="GO:0005975">
    <property type="term" value="P:carbohydrate metabolic process"/>
    <property type="evidence" value="ECO:0007669"/>
    <property type="project" value="InterPro"/>
</dbReference>
<keyword evidence="9" id="KW-0472">Membrane</keyword>
<keyword evidence="16" id="KW-1185">Reference proteome</keyword>
<feature type="signal peptide" evidence="12">
    <location>
        <begin position="1"/>
        <end position="22"/>
    </location>
</feature>
<feature type="region of interest" description="Disordered" evidence="11">
    <location>
        <begin position="300"/>
        <end position="332"/>
    </location>
</feature>
<keyword evidence="7" id="KW-0735">Signal-anchor</keyword>
<dbReference type="GO" id="GO:0046525">
    <property type="term" value="F:xylosylprotein 4-beta-galactosyltransferase activity"/>
    <property type="evidence" value="ECO:0007669"/>
    <property type="project" value="TreeGrafter"/>
</dbReference>
<accession>A0A0L0GAU0</accession>
<dbReference type="GO" id="GO:0030166">
    <property type="term" value="P:proteoglycan biosynthetic process"/>
    <property type="evidence" value="ECO:0007669"/>
    <property type="project" value="TreeGrafter"/>
</dbReference>
<comment type="subcellular location">
    <subcellularLocation>
        <location evidence="1">Membrane</location>
        <topology evidence="1">Single-pass type II membrane protein</topology>
    </subcellularLocation>
</comment>
<dbReference type="STRING" id="667725.A0A0L0GAU0"/>
<dbReference type="RefSeq" id="XP_014159936.1">
    <property type="nucleotide sequence ID" value="XM_014304461.1"/>
</dbReference>
<dbReference type="SUPFAM" id="SSF53448">
    <property type="entry name" value="Nucleotide-diphospho-sugar transferases"/>
    <property type="match status" value="1"/>
</dbReference>
<evidence type="ECO:0000313" key="16">
    <source>
        <dbReference type="Proteomes" id="UP000054560"/>
    </source>
</evidence>
<protein>
    <recommendedName>
        <fullName evidence="17">Beta-1,4-galactosyltransferase 7</fullName>
    </recommendedName>
</protein>
<evidence type="ECO:0000256" key="5">
    <source>
        <dbReference type="ARBA" id="ARBA00022679"/>
    </source>
</evidence>
<keyword evidence="10" id="KW-0325">Glycoprotein</keyword>
<feature type="domain" description="Galactosyltransferase C-terminal" evidence="13">
    <location>
        <begin position="161"/>
        <end position="230"/>
    </location>
</feature>
<name>A0A0L0GAU0_9EUKA</name>
<keyword evidence="4" id="KW-0328">Glycosyltransferase</keyword>
<comment type="similarity">
    <text evidence="3">Belongs to the glycosyltransferase 7 family.</text>
</comment>
<dbReference type="UniPathway" id="UPA00378"/>
<dbReference type="InterPro" id="IPR029044">
    <property type="entry name" value="Nucleotide-diphossugar_trans"/>
</dbReference>
<proteinExistence type="inferred from homology"/>
<dbReference type="Proteomes" id="UP000054560">
    <property type="component" value="Unassembled WGS sequence"/>
</dbReference>
<feature type="domain" description="Galactosyltransferase N-terminal" evidence="14">
    <location>
        <begin position="60"/>
        <end position="151"/>
    </location>
</feature>
<evidence type="ECO:0000256" key="8">
    <source>
        <dbReference type="ARBA" id="ARBA00022989"/>
    </source>
</evidence>
<organism evidence="15 16">
    <name type="scientific">Sphaeroforma arctica JP610</name>
    <dbReference type="NCBI Taxonomy" id="667725"/>
    <lineage>
        <taxon>Eukaryota</taxon>
        <taxon>Ichthyosporea</taxon>
        <taxon>Ichthyophonida</taxon>
        <taxon>Sphaeroforma</taxon>
    </lineage>
</organism>
<dbReference type="GeneID" id="25902297"/>
<keyword evidence="8" id="KW-1133">Transmembrane helix</keyword>
<evidence type="ECO:0000256" key="1">
    <source>
        <dbReference type="ARBA" id="ARBA00004606"/>
    </source>
</evidence>
<dbReference type="PANTHER" id="PTHR19300">
    <property type="entry name" value="BETA-1,4-GALACTOSYLTRANSFERASE"/>
    <property type="match status" value="1"/>
</dbReference>
<dbReference type="PANTHER" id="PTHR19300:SF30">
    <property type="entry name" value="BETA-1,4-GALACTOSYLTRANSFERASE 7"/>
    <property type="match status" value="1"/>
</dbReference>
<dbReference type="InterPro" id="IPR003859">
    <property type="entry name" value="Galactosyl_T"/>
</dbReference>
<keyword evidence="12" id="KW-0732">Signal</keyword>
<dbReference type="GO" id="GO:0016020">
    <property type="term" value="C:membrane"/>
    <property type="evidence" value="ECO:0007669"/>
    <property type="project" value="UniProtKB-SubCell"/>
</dbReference>
<evidence type="ECO:0000259" key="13">
    <source>
        <dbReference type="Pfam" id="PF02709"/>
    </source>
</evidence>
<dbReference type="InterPro" id="IPR027995">
    <property type="entry name" value="Galactosyl_T_N"/>
</dbReference>
<evidence type="ECO:0000256" key="4">
    <source>
        <dbReference type="ARBA" id="ARBA00022676"/>
    </source>
</evidence>
<evidence type="ECO:0000256" key="10">
    <source>
        <dbReference type="ARBA" id="ARBA00023180"/>
    </source>
</evidence>
<dbReference type="Pfam" id="PF13733">
    <property type="entry name" value="Glyco_transf_7N"/>
    <property type="match status" value="1"/>
</dbReference>
<dbReference type="Pfam" id="PF02709">
    <property type="entry name" value="Glyco_transf_7C"/>
    <property type="match status" value="1"/>
</dbReference>
<evidence type="ECO:0000256" key="12">
    <source>
        <dbReference type="SAM" id="SignalP"/>
    </source>
</evidence>
<keyword evidence="6" id="KW-0812">Transmembrane</keyword>
<dbReference type="PRINTS" id="PR02050">
    <property type="entry name" value="B14GALTRFASE"/>
</dbReference>
<dbReference type="OrthoDB" id="6020664at2759"/>
<dbReference type="InterPro" id="IPR027791">
    <property type="entry name" value="Galactosyl_T_C"/>
</dbReference>
<evidence type="ECO:0000256" key="7">
    <source>
        <dbReference type="ARBA" id="ARBA00022968"/>
    </source>
</evidence>
<keyword evidence="5" id="KW-0808">Transferase</keyword>
<dbReference type="Gene3D" id="3.90.550.10">
    <property type="entry name" value="Spore Coat Polysaccharide Biosynthesis Protein SpsA, Chain A"/>
    <property type="match status" value="1"/>
</dbReference>
<dbReference type="EMBL" id="KQ241671">
    <property type="protein sequence ID" value="KNC86034.1"/>
    <property type="molecule type" value="Genomic_DNA"/>
</dbReference>
<sequence>MRFLYRLVLIVVLMIIISYVTIHEYNDDSEVVKPEEVVFAPSALNRLDDVARTCDVTSPIKWRERRLPGQHRLGIVVPYKNRMKELQTFVPHMEKFLKAQGVDHEYFITNQLDDWRFNRGSLLNIGAIMSGAFDCDYIALHDVDLLPNQIELNYRFPEKGPYHVAAPGLHPKYKFSKFLGGILIMSKANYMQINGFSNKFWGWGKEDDEFRRRILLQDLQIYRPPQLKSGQKSTFIHIHGEERERDTKRTGGQRKIFDTTDVTNGYNTTTWDDACINQITIANRQVNMVEVNLMCDKKETPWCEPGLPEDPLTPEELAKQAKQEAKKRKRRP</sequence>
<reference evidence="15 16" key="1">
    <citation type="submission" date="2011-02" db="EMBL/GenBank/DDBJ databases">
        <title>The Genome Sequence of Sphaeroforma arctica JP610.</title>
        <authorList>
            <consortium name="The Broad Institute Genome Sequencing Platform"/>
            <person name="Russ C."/>
            <person name="Cuomo C."/>
            <person name="Young S.K."/>
            <person name="Zeng Q."/>
            <person name="Gargeya S."/>
            <person name="Alvarado L."/>
            <person name="Berlin A."/>
            <person name="Chapman S.B."/>
            <person name="Chen Z."/>
            <person name="Freedman E."/>
            <person name="Gellesch M."/>
            <person name="Goldberg J."/>
            <person name="Griggs A."/>
            <person name="Gujja S."/>
            <person name="Heilman E."/>
            <person name="Heiman D."/>
            <person name="Howarth C."/>
            <person name="Mehta T."/>
            <person name="Neiman D."/>
            <person name="Pearson M."/>
            <person name="Roberts A."/>
            <person name="Saif S."/>
            <person name="Shea T."/>
            <person name="Shenoy N."/>
            <person name="Sisk P."/>
            <person name="Stolte C."/>
            <person name="Sykes S."/>
            <person name="White J."/>
            <person name="Yandava C."/>
            <person name="Burger G."/>
            <person name="Gray M.W."/>
            <person name="Holland P.W.H."/>
            <person name="King N."/>
            <person name="Lang F.B.F."/>
            <person name="Roger A.J."/>
            <person name="Ruiz-Trillo I."/>
            <person name="Haas B."/>
            <person name="Nusbaum C."/>
            <person name="Birren B."/>
        </authorList>
    </citation>
    <scope>NUCLEOTIDE SEQUENCE [LARGE SCALE GENOMIC DNA]</scope>
    <source>
        <strain evidence="15 16">JP610</strain>
    </source>
</reference>
<evidence type="ECO:0000256" key="9">
    <source>
        <dbReference type="ARBA" id="ARBA00023136"/>
    </source>
</evidence>
<evidence type="ECO:0000259" key="14">
    <source>
        <dbReference type="Pfam" id="PF13733"/>
    </source>
</evidence>